<dbReference type="PANTHER" id="PTHR24320">
    <property type="entry name" value="RETINOL DEHYDROGENASE"/>
    <property type="match status" value="1"/>
</dbReference>
<sequence>MSDKFALVTGGAGGLGLAASTELARAGAEVIIAGRDPDRLRHAADRVRAGLPEARIRGERLDLASLASVRELAGRLAERGRPLDLLVNNAAVLGIPRLTHTDDEFELTMATNHLGHFALTGRLLPLLLRAPDPRVVTVGSVTSRLPVLDLPDLMSERNYHPMAAYARSKVAALLFALELQRRAGGALTSVAVKPGRAGTELYRHTSGPIWRVRNGVDRLLRQSVEQAASAILYVATAPDVVPGGFYTASGGRGRAPRLIPLPGPVRDRDRARNLWLKSEALTGVRPVFPARSTAV</sequence>
<name>A0ABP6H4R1_9ACTN</name>
<evidence type="ECO:0000313" key="4">
    <source>
        <dbReference type="Proteomes" id="UP001501842"/>
    </source>
</evidence>
<keyword evidence="4" id="KW-1185">Reference proteome</keyword>
<evidence type="ECO:0000256" key="1">
    <source>
        <dbReference type="ARBA" id="ARBA00006484"/>
    </source>
</evidence>
<dbReference type="InterPro" id="IPR002347">
    <property type="entry name" value="SDR_fam"/>
</dbReference>
<dbReference type="EMBL" id="BAAATZ010000034">
    <property type="protein sequence ID" value="GAA2736985.1"/>
    <property type="molecule type" value="Genomic_DNA"/>
</dbReference>
<comment type="similarity">
    <text evidence="1">Belongs to the short-chain dehydrogenases/reductases (SDR) family.</text>
</comment>
<organism evidence="3 4">
    <name type="scientific">Actinocorallia aurantiaca</name>
    <dbReference type="NCBI Taxonomy" id="46204"/>
    <lineage>
        <taxon>Bacteria</taxon>
        <taxon>Bacillati</taxon>
        <taxon>Actinomycetota</taxon>
        <taxon>Actinomycetes</taxon>
        <taxon>Streptosporangiales</taxon>
        <taxon>Thermomonosporaceae</taxon>
        <taxon>Actinocorallia</taxon>
    </lineage>
</organism>
<protein>
    <submittedName>
        <fullName evidence="3">Oxidoreductase</fullName>
    </submittedName>
</protein>
<proteinExistence type="inferred from homology"/>
<gene>
    <name evidence="3" type="ORF">GCM10010439_65410</name>
</gene>
<dbReference type="InterPro" id="IPR036291">
    <property type="entry name" value="NAD(P)-bd_dom_sf"/>
</dbReference>
<dbReference type="SUPFAM" id="SSF51735">
    <property type="entry name" value="NAD(P)-binding Rossmann-fold domains"/>
    <property type="match status" value="1"/>
</dbReference>
<reference evidence="4" key="1">
    <citation type="journal article" date="2019" name="Int. J. Syst. Evol. Microbiol.">
        <title>The Global Catalogue of Microorganisms (GCM) 10K type strain sequencing project: providing services to taxonomists for standard genome sequencing and annotation.</title>
        <authorList>
            <consortium name="The Broad Institute Genomics Platform"/>
            <consortium name="The Broad Institute Genome Sequencing Center for Infectious Disease"/>
            <person name="Wu L."/>
            <person name="Ma J."/>
        </authorList>
    </citation>
    <scope>NUCLEOTIDE SEQUENCE [LARGE SCALE GENOMIC DNA]</scope>
    <source>
        <strain evidence="4">JCM 8201</strain>
    </source>
</reference>
<evidence type="ECO:0000313" key="3">
    <source>
        <dbReference type="EMBL" id="GAA2736985.1"/>
    </source>
</evidence>
<keyword evidence="2" id="KW-0560">Oxidoreductase</keyword>
<dbReference type="Proteomes" id="UP001501842">
    <property type="component" value="Unassembled WGS sequence"/>
</dbReference>
<dbReference type="PANTHER" id="PTHR24320:SF148">
    <property type="entry name" value="NAD(P)-BINDING ROSSMANN-FOLD SUPERFAMILY PROTEIN"/>
    <property type="match status" value="1"/>
</dbReference>
<accession>A0ABP6H4R1</accession>
<evidence type="ECO:0000256" key="2">
    <source>
        <dbReference type="ARBA" id="ARBA00023002"/>
    </source>
</evidence>
<dbReference type="Gene3D" id="3.40.50.720">
    <property type="entry name" value="NAD(P)-binding Rossmann-like Domain"/>
    <property type="match status" value="1"/>
</dbReference>
<dbReference type="Pfam" id="PF00106">
    <property type="entry name" value="adh_short"/>
    <property type="match status" value="1"/>
</dbReference>
<dbReference type="PRINTS" id="PR00081">
    <property type="entry name" value="GDHRDH"/>
</dbReference>
<comment type="caution">
    <text evidence="3">The sequence shown here is derived from an EMBL/GenBank/DDBJ whole genome shotgun (WGS) entry which is preliminary data.</text>
</comment>